<protein>
    <submittedName>
        <fullName evidence="3">Uncharacterized protein LOC111599805 isoform X1</fullName>
    </submittedName>
</protein>
<evidence type="ECO:0000313" key="2">
    <source>
        <dbReference type="Proteomes" id="UP000504633"/>
    </source>
</evidence>
<feature type="transmembrane region" description="Helical" evidence="1">
    <location>
        <begin position="37"/>
        <end position="58"/>
    </location>
</feature>
<reference evidence="3" key="1">
    <citation type="submission" date="2025-08" db="UniProtKB">
        <authorList>
            <consortium name="RefSeq"/>
        </authorList>
    </citation>
    <scope>IDENTIFICATION</scope>
    <source>
        <strain evidence="3">15085-1641.00</strain>
        <tissue evidence="3">Whole body</tissue>
    </source>
</reference>
<feature type="transmembrane region" description="Helical" evidence="1">
    <location>
        <begin position="105"/>
        <end position="125"/>
    </location>
</feature>
<proteinExistence type="predicted"/>
<dbReference type="RefSeq" id="XP_023171355.2">
    <property type="nucleotide sequence ID" value="XM_023315587.2"/>
</dbReference>
<dbReference type="GeneID" id="111599805"/>
<dbReference type="Proteomes" id="UP000504633">
    <property type="component" value="Unplaced"/>
</dbReference>
<name>A0A6J1M3Q1_DROHY</name>
<evidence type="ECO:0000313" key="3">
    <source>
        <dbReference type="RefSeq" id="XP_023171355.2"/>
    </source>
</evidence>
<keyword evidence="2" id="KW-1185">Reference proteome</keyword>
<organism evidence="2 3">
    <name type="scientific">Drosophila hydei</name>
    <name type="common">Fruit fly</name>
    <dbReference type="NCBI Taxonomy" id="7224"/>
    <lineage>
        <taxon>Eukaryota</taxon>
        <taxon>Metazoa</taxon>
        <taxon>Ecdysozoa</taxon>
        <taxon>Arthropoda</taxon>
        <taxon>Hexapoda</taxon>
        <taxon>Insecta</taxon>
        <taxon>Pterygota</taxon>
        <taxon>Neoptera</taxon>
        <taxon>Endopterygota</taxon>
        <taxon>Diptera</taxon>
        <taxon>Brachycera</taxon>
        <taxon>Muscomorpha</taxon>
        <taxon>Ephydroidea</taxon>
        <taxon>Drosophilidae</taxon>
        <taxon>Drosophila</taxon>
    </lineage>
</organism>
<feature type="transmembrane region" description="Helical" evidence="1">
    <location>
        <begin position="7"/>
        <end position="31"/>
    </location>
</feature>
<dbReference type="OMA" id="YRERSGC"/>
<accession>A0A6J1M3Q1</accession>
<feature type="transmembrane region" description="Helical" evidence="1">
    <location>
        <begin position="70"/>
        <end position="93"/>
    </location>
</feature>
<keyword evidence="1" id="KW-0472">Membrane</keyword>
<sequence length="192" mass="22330">MEKYLVVCSYAIAILDLLSAVLFASVSGMLYAQHHHWTSLAALAFAIIWICLIIVLLLGIYRRQLNFVRYWLVFTCLGIMLDAFLLLYGLTLAVCMNWEGVKLTVMPFAGLAVEMTFVFIIYVFYLDIIESEQWIPLRYTRFKAGCSLKHSKYTSSSAGILRRERKRLRKMYTRDEKAAFKEPHRKLRRGQP</sequence>
<keyword evidence="1" id="KW-1133">Transmembrane helix</keyword>
<gene>
    <name evidence="3" type="primary">LOC111599805</name>
</gene>
<dbReference type="AlphaFoldDB" id="A0A6J1M3Q1"/>
<evidence type="ECO:0000256" key="1">
    <source>
        <dbReference type="SAM" id="Phobius"/>
    </source>
</evidence>
<dbReference type="OrthoDB" id="7856341at2759"/>
<dbReference type="KEGG" id="dhe:111599805"/>
<keyword evidence="1" id="KW-0812">Transmembrane</keyword>